<dbReference type="InterPro" id="IPR011650">
    <property type="entry name" value="Peptidase_M20_dimer"/>
</dbReference>
<dbReference type="Gene3D" id="3.30.70.360">
    <property type="match status" value="1"/>
</dbReference>
<accession>X1HTT0</accession>
<keyword evidence="1" id="KW-0479">Metal-binding</keyword>
<evidence type="ECO:0000313" key="4">
    <source>
        <dbReference type="EMBL" id="GAH72887.1"/>
    </source>
</evidence>
<feature type="non-terminal residue" evidence="4">
    <location>
        <position position="261"/>
    </location>
</feature>
<evidence type="ECO:0000256" key="1">
    <source>
        <dbReference type="ARBA" id="ARBA00022723"/>
    </source>
</evidence>
<organism evidence="4">
    <name type="scientific">marine sediment metagenome</name>
    <dbReference type="NCBI Taxonomy" id="412755"/>
    <lineage>
        <taxon>unclassified sequences</taxon>
        <taxon>metagenomes</taxon>
        <taxon>ecological metagenomes</taxon>
    </lineage>
</organism>
<gene>
    <name evidence="4" type="ORF">S03H2_51383</name>
</gene>
<dbReference type="InterPro" id="IPR036264">
    <property type="entry name" value="Bact_exopeptidase_dim_dom"/>
</dbReference>
<feature type="non-terminal residue" evidence="4">
    <location>
        <position position="1"/>
    </location>
</feature>
<dbReference type="AlphaFoldDB" id="X1HTT0"/>
<dbReference type="InterPro" id="IPR050072">
    <property type="entry name" value="Peptidase_M20A"/>
</dbReference>
<comment type="caution">
    <text evidence="4">The sequence shown here is derived from an EMBL/GenBank/DDBJ whole genome shotgun (WGS) entry which is preliminary data.</text>
</comment>
<dbReference type="GO" id="GO:0046872">
    <property type="term" value="F:metal ion binding"/>
    <property type="evidence" value="ECO:0007669"/>
    <property type="project" value="UniProtKB-KW"/>
</dbReference>
<dbReference type="SUPFAM" id="SSF53187">
    <property type="entry name" value="Zn-dependent exopeptidases"/>
    <property type="match status" value="1"/>
</dbReference>
<dbReference type="PANTHER" id="PTHR43808">
    <property type="entry name" value="ACETYLORNITHINE DEACETYLASE"/>
    <property type="match status" value="1"/>
</dbReference>
<sequence>YVSENKVFGPGVLDMKASLVMAIYSFKALKELNIQPKKKIAIFINSAEEIGSDTSHDTIRDLSRKSDYVLCLEPSLPGGALKIQRKGRLVIRLEVKGKAAHAGTPEKGTNAIDELMLQLDRIQKLEIKDTTINTGMIGGGEKPNIVAEKAWAILDIRFWEKIQKQKLVTYMKQLKPILKGAKINFSIESSTPPMEKTEASTDLLSEVRKIASSLDMKLDAGKAGGGSDASIASSLGIPTLDGLGPDGEGIHAENEHLILSS</sequence>
<dbReference type="Pfam" id="PF01546">
    <property type="entry name" value="Peptidase_M20"/>
    <property type="match status" value="1"/>
</dbReference>
<evidence type="ECO:0000256" key="2">
    <source>
        <dbReference type="ARBA" id="ARBA00022801"/>
    </source>
</evidence>
<dbReference type="GO" id="GO:0016787">
    <property type="term" value="F:hydrolase activity"/>
    <property type="evidence" value="ECO:0007669"/>
    <property type="project" value="UniProtKB-KW"/>
</dbReference>
<proteinExistence type="predicted"/>
<dbReference type="InterPro" id="IPR002933">
    <property type="entry name" value="Peptidase_M20"/>
</dbReference>
<name>X1HTT0_9ZZZZ</name>
<protein>
    <recommendedName>
        <fullName evidence="3">Peptidase M20 dimerisation domain-containing protein</fullName>
    </recommendedName>
</protein>
<dbReference type="EMBL" id="BARU01032596">
    <property type="protein sequence ID" value="GAH72887.1"/>
    <property type="molecule type" value="Genomic_DNA"/>
</dbReference>
<reference evidence="4" key="1">
    <citation type="journal article" date="2014" name="Front. Microbiol.">
        <title>High frequency of phylogenetically diverse reductive dehalogenase-homologous genes in deep subseafloor sedimentary metagenomes.</title>
        <authorList>
            <person name="Kawai M."/>
            <person name="Futagami T."/>
            <person name="Toyoda A."/>
            <person name="Takaki Y."/>
            <person name="Nishi S."/>
            <person name="Hori S."/>
            <person name="Arai W."/>
            <person name="Tsubouchi T."/>
            <person name="Morono Y."/>
            <person name="Uchiyama I."/>
            <person name="Ito T."/>
            <person name="Fujiyama A."/>
            <person name="Inagaki F."/>
            <person name="Takami H."/>
        </authorList>
    </citation>
    <scope>NUCLEOTIDE SEQUENCE</scope>
    <source>
        <strain evidence="4">Expedition CK06-06</strain>
    </source>
</reference>
<dbReference type="SUPFAM" id="SSF55031">
    <property type="entry name" value="Bacterial exopeptidase dimerisation domain"/>
    <property type="match status" value="1"/>
</dbReference>
<feature type="domain" description="Peptidase M20 dimerisation" evidence="3">
    <location>
        <begin position="84"/>
        <end position="173"/>
    </location>
</feature>
<dbReference type="Gene3D" id="3.40.630.10">
    <property type="entry name" value="Zn peptidases"/>
    <property type="match status" value="1"/>
</dbReference>
<dbReference type="Pfam" id="PF07687">
    <property type="entry name" value="M20_dimer"/>
    <property type="match status" value="1"/>
</dbReference>
<evidence type="ECO:0000259" key="3">
    <source>
        <dbReference type="Pfam" id="PF07687"/>
    </source>
</evidence>
<dbReference type="PANTHER" id="PTHR43808:SF9">
    <property type="entry name" value="BLL0789 PROTEIN"/>
    <property type="match status" value="1"/>
</dbReference>
<keyword evidence="2" id="KW-0378">Hydrolase</keyword>